<feature type="transmembrane region" description="Helical" evidence="1">
    <location>
        <begin position="413"/>
        <end position="435"/>
    </location>
</feature>
<gene>
    <name evidence="2" type="ORF">Din_035388</name>
</gene>
<dbReference type="EMBL" id="GHES01035388">
    <property type="protein sequence ID" value="MPA65947.1"/>
    <property type="molecule type" value="Transcribed_RNA"/>
</dbReference>
<evidence type="ECO:0000256" key="1">
    <source>
        <dbReference type="SAM" id="Phobius"/>
    </source>
</evidence>
<proteinExistence type="predicted"/>
<keyword evidence="1" id="KW-1133">Transmembrane helix</keyword>
<dbReference type="InterPro" id="IPR004158">
    <property type="entry name" value="DUF247_pln"/>
</dbReference>
<organism evidence="2">
    <name type="scientific">Davidia involucrata</name>
    <name type="common">Dove tree</name>
    <dbReference type="NCBI Taxonomy" id="16924"/>
    <lineage>
        <taxon>Eukaryota</taxon>
        <taxon>Viridiplantae</taxon>
        <taxon>Streptophyta</taxon>
        <taxon>Embryophyta</taxon>
        <taxon>Tracheophyta</taxon>
        <taxon>Spermatophyta</taxon>
        <taxon>Magnoliopsida</taxon>
        <taxon>eudicotyledons</taxon>
        <taxon>Gunneridae</taxon>
        <taxon>Pentapetalae</taxon>
        <taxon>asterids</taxon>
        <taxon>Cornales</taxon>
        <taxon>Nyssaceae</taxon>
        <taxon>Davidia</taxon>
    </lineage>
</organism>
<keyword evidence="1" id="KW-0472">Membrane</keyword>
<sequence>MKLFHNKAATPSLRFLAESKSSYLMHLSPMLFHKDEMRLQGMEKHKQRIFMHVLDRTIYPLKFLMDVMFKLEVRARNFYDKPFKNFTSPEFVEMMLFDACFILELLNVAAHGIEHCGYNSDDPLFTKRGISPFIQRDLLMLENQLPLFVLNELFPLTRGHSLKDDSVNELALKFFHLVLPELSQNLPNVGGNEQSCLHLLDVVRQALCPSSMCATSSPANCEDNQPGLHFLDIVCQSFLRFSRCMSSHASCKDKQPFQTTVHSVTRLRGTSVEFKKKDSTKFTDIEFHEGVLSIPPLVIHDSTKSIFLNLMVFEQYYPQCSSYVTSYVTFMDGLINSAKDVEYLHEKGIIEHDLGSDEDVASLFNNLRKDIFFDPNDSYLAEVSQNLNEHFNEKWQTQKATFKHEYLKDPWKVISIGAAIFLIFLTLAQTTYTLLGYHDHHQLLMESPPAPSSH</sequence>
<dbReference type="AlphaFoldDB" id="A0A5B7BAR1"/>
<reference evidence="2" key="1">
    <citation type="submission" date="2019-08" db="EMBL/GenBank/DDBJ databases">
        <title>Reference gene set and small RNA set construction with multiple tissues from Davidia involucrata Baill.</title>
        <authorList>
            <person name="Yang H."/>
            <person name="Zhou C."/>
            <person name="Li G."/>
            <person name="Wang J."/>
            <person name="Gao P."/>
            <person name="Wang M."/>
            <person name="Wang R."/>
            <person name="Zhao Y."/>
        </authorList>
    </citation>
    <scope>NUCLEOTIDE SEQUENCE</scope>
    <source>
        <tissue evidence="2">Mixed with DoveR01_LX</tissue>
    </source>
</reference>
<keyword evidence="1" id="KW-0812">Transmembrane</keyword>
<dbReference type="PANTHER" id="PTHR31170:SF25">
    <property type="entry name" value="BNAA09G04570D PROTEIN"/>
    <property type="match status" value="1"/>
</dbReference>
<dbReference type="PANTHER" id="PTHR31170">
    <property type="entry name" value="BNAC04G53230D PROTEIN"/>
    <property type="match status" value="1"/>
</dbReference>
<protein>
    <submittedName>
        <fullName evidence="2">Uncharacterized protein</fullName>
    </submittedName>
</protein>
<evidence type="ECO:0000313" key="2">
    <source>
        <dbReference type="EMBL" id="MPA65947.1"/>
    </source>
</evidence>
<accession>A0A5B7BAR1</accession>
<name>A0A5B7BAR1_DAVIN</name>
<dbReference type="Pfam" id="PF03140">
    <property type="entry name" value="DUF247"/>
    <property type="match status" value="1"/>
</dbReference>